<gene>
    <name evidence="3" type="ordered locus">FraEuI1c_0710</name>
</gene>
<dbReference type="STRING" id="298654.FraEuI1c_0710"/>
<evidence type="ECO:0000256" key="1">
    <source>
        <dbReference type="SAM" id="MobiDB-lite"/>
    </source>
</evidence>
<dbReference type="eggNOG" id="ENOG5033NKX">
    <property type="taxonomic scope" value="Bacteria"/>
</dbReference>
<feature type="domain" description="Histone acetyltransferase Rv0428c-like SH3" evidence="2">
    <location>
        <begin position="38"/>
        <end position="91"/>
    </location>
</feature>
<dbReference type="Pfam" id="PF24551">
    <property type="entry name" value="SH3_Rv0428c"/>
    <property type="match status" value="1"/>
</dbReference>
<dbReference type="InterPro" id="IPR056934">
    <property type="entry name" value="SH3_Rv0428c"/>
</dbReference>
<dbReference type="KEGG" id="fri:FraEuI1c_0710"/>
<feature type="compositionally biased region" description="Basic and acidic residues" evidence="1">
    <location>
        <begin position="96"/>
        <end position="118"/>
    </location>
</feature>
<proteinExistence type="predicted"/>
<dbReference type="EMBL" id="CP002299">
    <property type="protein sequence ID" value="ADP78788.1"/>
    <property type="molecule type" value="Genomic_DNA"/>
</dbReference>
<evidence type="ECO:0000313" key="3">
    <source>
        <dbReference type="EMBL" id="ADP78788.1"/>
    </source>
</evidence>
<dbReference type="HOGENOM" id="CLU_2069681_0_0_11"/>
<dbReference type="AlphaFoldDB" id="E3ITN1"/>
<dbReference type="RefSeq" id="WP_013421910.1">
    <property type="nucleotide sequence ID" value="NC_014666.1"/>
</dbReference>
<name>E3ITN1_PSEI1</name>
<accession>E3ITN1</accession>
<dbReference type="InParanoid" id="E3ITN1"/>
<protein>
    <recommendedName>
        <fullName evidence="2">Histone acetyltransferase Rv0428c-like SH3 domain-containing protein</fullName>
    </recommendedName>
</protein>
<organism evidence="3 4">
    <name type="scientific">Pseudofrankia inefficax (strain DSM 45817 / CECT 9037 / DDB 130130 / EuI1c)</name>
    <name type="common">Frankia inefficax</name>
    <dbReference type="NCBI Taxonomy" id="298654"/>
    <lineage>
        <taxon>Bacteria</taxon>
        <taxon>Bacillati</taxon>
        <taxon>Actinomycetota</taxon>
        <taxon>Actinomycetes</taxon>
        <taxon>Frankiales</taxon>
        <taxon>Frankiaceae</taxon>
        <taxon>Pseudofrankia</taxon>
    </lineage>
</organism>
<dbReference type="Proteomes" id="UP000002484">
    <property type="component" value="Chromosome"/>
</dbReference>
<evidence type="ECO:0000313" key="4">
    <source>
        <dbReference type="Proteomes" id="UP000002484"/>
    </source>
</evidence>
<reference evidence="3 4" key="1">
    <citation type="submission" date="2010-10" db="EMBL/GenBank/DDBJ databases">
        <title>Complete sequence of Frankia sp. EuI1c.</title>
        <authorList>
            <consortium name="US DOE Joint Genome Institute"/>
            <person name="Lucas S."/>
            <person name="Copeland A."/>
            <person name="Lapidus A."/>
            <person name="Cheng J.-F."/>
            <person name="Bruce D."/>
            <person name="Goodwin L."/>
            <person name="Pitluck S."/>
            <person name="Chertkov O."/>
            <person name="Detter J.C."/>
            <person name="Han C."/>
            <person name="Tapia R."/>
            <person name="Land M."/>
            <person name="Hauser L."/>
            <person name="Jeffries C."/>
            <person name="Kyrpides N."/>
            <person name="Ivanova N."/>
            <person name="Mikhailova N."/>
            <person name="Beauchemin N."/>
            <person name="Sen A."/>
            <person name="Sur S.A."/>
            <person name="Gtari M."/>
            <person name="Wall L."/>
            <person name="Tisa L."/>
            <person name="Woyke T."/>
        </authorList>
    </citation>
    <scope>NUCLEOTIDE SEQUENCE [LARGE SCALE GENOMIC DNA]</scope>
    <source>
        <strain evidence="4">DSM 45817 / CECT 9037 / EuI1c</strain>
    </source>
</reference>
<sequence>MFLLGSRATDSLVSTSTVPCRQQGRSLVVYVVRITLADIGARVVIRRRIAGPVPLTDVIGTLQSWTAGVLTVVDANGEVTRVAEADLVAAKVVPPRPDRRRPEPDPPDPEDRGLEVRR</sequence>
<keyword evidence="4" id="KW-1185">Reference proteome</keyword>
<feature type="region of interest" description="Disordered" evidence="1">
    <location>
        <begin position="93"/>
        <end position="118"/>
    </location>
</feature>
<evidence type="ECO:0000259" key="2">
    <source>
        <dbReference type="Pfam" id="PF24551"/>
    </source>
</evidence>